<evidence type="ECO:0000313" key="7">
    <source>
        <dbReference type="EMBL" id="RRC99252.1"/>
    </source>
</evidence>
<accession>A0A3P1SSU4</accession>
<feature type="domain" description="Flagellin C-terminal" evidence="6">
    <location>
        <begin position="537"/>
        <end position="622"/>
    </location>
</feature>
<dbReference type="GO" id="GO:0009288">
    <property type="term" value="C:bacterial-type flagellum"/>
    <property type="evidence" value="ECO:0007669"/>
    <property type="project" value="UniProtKB-SubCell"/>
</dbReference>
<dbReference type="RefSeq" id="WP_124926090.1">
    <property type="nucleotide sequence ID" value="NZ_BMOH01000004.1"/>
</dbReference>
<gene>
    <name evidence="7" type="ORF">EHS89_10405</name>
</gene>
<dbReference type="SUPFAM" id="SSF64518">
    <property type="entry name" value="Phase 1 flagellin"/>
    <property type="match status" value="2"/>
</dbReference>
<comment type="similarity">
    <text evidence="1 4">Belongs to the bacterial flagellin family.</text>
</comment>
<dbReference type="Gene3D" id="1.20.1330.10">
    <property type="entry name" value="f41 fragment of flagellin, N-terminal domain"/>
    <property type="match status" value="2"/>
</dbReference>
<evidence type="ECO:0000259" key="5">
    <source>
        <dbReference type="Pfam" id="PF00669"/>
    </source>
</evidence>
<dbReference type="Proteomes" id="UP000267535">
    <property type="component" value="Unassembled WGS sequence"/>
</dbReference>
<keyword evidence="7" id="KW-0966">Cell projection</keyword>
<name>A0A3P1SSU4_9GAMM</name>
<dbReference type="Gene3D" id="2.170.280.10">
    <property type="entry name" value="f41 fragment of flagellin, middle domain"/>
    <property type="match status" value="1"/>
</dbReference>
<evidence type="ECO:0000256" key="1">
    <source>
        <dbReference type="ARBA" id="ARBA00005709"/>
    </source>
</evidence>
<dbReference type="InterPro" id="IPR001029">
    <property type="entry name" value="Flagellin_N"/>
</dbReference>
<dbReference type="Gene3D" id="2.30.220.10">
    <property type="entry name" value="f41 fragment of flagellin, C-terminal domain"/>
    <property type="match status" value="1"/>
</dbReference>
<evidence type="ECO:0000256" key="4">
    <source>
        <dbReference type="RuleBase" id="RU362073"/>
    </source>
</evidence>
<keyword evidence="3 4" id="KW-0975">Bacterial flagellum</keyword>
<dbReference type="InterPro" id="IPR042187">
    <property type="entry name" value="Flagellin_C_sub2"/>
</dbReference>
<comment type="subcellular location">
    <subcellularLocation>
        <location evidence="4">Secreted</location>
    </subcellularLocation>
    <subcellularLocation>
        <location evidence="4">Bacterial flagellum</location>
    </subcellularLocation>
</comment>
<evidence type="ECO:0000256" key="2">
    <source>
        <dbReference type="ARBA" id="ARBA00022525"/>
    </source>
</evidence>
<dbReference type="GO" id="GO:0005576">
    <property type="term" value="C:extracellular region"/>
    <property type="evidence" value="ECO:0007669"/>
    <property type="project" value="UniProtKB-SubCell"/>
</dbReference>
<reference evidence="7 8" key="1">
    <citation type="submission" date="2018-11" db="EMBL/GenBank/DDBJ databases">
        <title>The draft genome sequence of Amphritea balenae JAMM 1525T.</title>
        <authorList>
            <person name="Fang Z."/>
            <person name="Zhang Y."/>
            <person name="Han X."/>
        </authorList>
    </citation>
    <scope>NUCLEOTIDE SEQUENCE [LARGE SCALE GENOMIC DNA]</scope>
    <source>
        <strain evidence="7 8">JAMM 1525</strain>
    </source>
</reference>
<dbReference type="GO" id="GO:0005198">
    <property type="term" value="F:structural molecule activity"/>
    <property type="evidence" value="ECO:0007669"/>
    <property type="project" value="UniProtKB-UniRule"/>
</dbReference>
<feature type="domain" description="Flagellin N-terminal" evidence="5">
    <location>
        <begin position="5"/>
        <end position="141"/>
    </location>
</feature>
<evidence type="ECO:0000256" key="3">
    <source>
        <dbReference type="ARBA" id="ARBA00023143"/>
    </source>
</evidence>
<organism evidence="7 8">
    <name type="scientific">Amphritea balenae</name>
    <dbReference type="NCBI Taxonomy" id="452629"/>
    <lineage>
        <taxon>Bacteria</taxon>
        <taxon>Pseudomonadati</taxon>
        <taxon>Pseudomonadota</taxon>
        <taxon>Gammaproteobacteria</taxon>
        <taxon>Oceanospirillales</taxon>
        <taxon>Oceanospirillaceae</taxon>
        <taxon>Amphritea</taxon>
    </lineage>
</organism>
<keyword evidence="2 4" id="KW-0964">Secreted</keyword>
<sequence>MAMVINSNIMSLNAQRNLMTSQNDLSTAMERLSSGKRINSAADDAAGLSITNKMTSQVRGLNQAIRNANDGISLIQTAEGALGESTNILQRMRELAIQSANGTYDSGNRTTLNAEVKQLKTELDRIADTTSFNGQKILDGSLGQVDLQVGSEAFETIALEIGKMDTKALGNGAGADVVGDLANDGTGTLFANLQGAIDGAAGGNAMYVNGQDVGDLTALAATDSLQNILDTMNTNITGVEIGSVVSWTADTVGDGIFQGDEGLQISFSGLDVADDQVGTNVQSVTIQNTGSMDELVSAINDQGQGLVTASINDDGKLNISSNTASQLIITASDDVSGGPGATGTAALGVSGLGILAADVGTVTQEAQLSFSTEAGVNNITVTYDDVTQADVTGVDSRVGAGVIQGYVAIADAGGADIEAGHVVINGVSLDKYDSAKNYDNDAADTADEATDIVAWINSHKEATGVVASLEQTIDGAVDGALKLSSIDGSEISIKLDDEQAATIEAKLGIQENNNASAGGSAVADIDISTANGAQKAIDVIDAALETISSTRGDLGAISNRLDFTINNLTNVSENVAAARSQIEDADFAAESAALSRAQVLQQAGTAMLAQANAQPQQVLSLLQ</sequence>
<protein>
    <recommendedName>
        <fullName evidence="4">Flagellin</fullName>
    </recommendedName>
</protein>
<dbReference type="EMBL" id="RQXV01000005">
    <property type="protein sequence ID" value="RRC99252.1"/>
    <property type="molecule type" value="Genomic_DNA"/>
</dbReference>
<keyword evidence="7" id="KW-0969">Cilium</keyword>
<dbReference type="PRINTS" id="PR00207">
    <property type="entry name" value="FLAGELLIN"/>
</dbReference>
<dbReference type="Pfam" id="PF00700">
    <property type="entry name" value="Flagellin_C"/>
    <property type="match status" value="1"/>
</dbReference>
<dbReference type="Gene3D" id="6.10.280.190">
    <property type="match status" value="1"/>
</dbReference>
<comment type="function">
    <text evidence="4">Flagellin is the subunit protein which polymerizes to form the filaments of bacterial flagella.</text>
</comment>
<keyword evidence="8" id="KW-1185">Reference proteome</keyword>
<comment type="caution">
    <text evidence="7">The sequence shown here is derived from an EMBL/GenBank/DDBJ whole genome shotgun (WGS) entry which is preliminary data.</text>
</comment>
<dbReference type="PANTHER" id="PTHR42792">
    <property type="entry name" value="FLAGELLIN"/>
    <property type="match status" value="1"/>
</dbReference>
<dbReference type="Gene3D" id="6.10.10.10">
    <property type="entry name" value="Flagellar export chaperone, C-terminal domain"/>
    <property type="match status" value="1"/>
</dbReference>
<dbReference type="InterPro" id="IPR046358">
    <property type="entry name" value="Flagellin_C"/>
</dbReference>
<dbReference type="InterPro" id="IPR001492">
    <property type="entry name" value="Flagellin"/>
</dbReference>
<proteinExistence type="inferred from homology"/>
<dbReference type="Pfam" id="PF00669">
    <property type="entry name" value="Flagellin_N"/>
    <property type="match status" value="1"/>
</dbReference>
<dbReference type="OrthoDB" id="9796789at2"/>
<evidence type="ECO:0000259" key="6">
    <source>
        <dbReference type="Pfam" id="PF00700"/>
    </source>
</evidence>
<evidence type="ECO:0000313" key="8">
    <source>
        <dbReference type="Proteomes" id="UP000267535"/>
    </source>
</evidence>
<dbReference type="PANTHER" id="PTHR42792:SF2">
    <property type="entry name" value="FLAGELLIN"/>
    <property type="match status" value="1"/>
</dbReference>
<keyword evidence="7" id="KW-0282">Flagellum</keyword>
<dbReference type="AlphaFoldDB" id="A0A3P1SSU4"/>